<dbReference type="Proteomes" id="UP000233837">
    <property type="component" value="Unassembled WGS sequence"/>
</dbReference>
<protein>
    <submittedName>
        <fullName evidence="1">Uncharacterized protein</fullName>
    </submittedName>
</protein>
<dbReference type="EMBL" id="KZ502537">
    <property type="protein sequence ID" value="PKU76502.1"/>
    <property type="molecule type" value="Genomic_DNA"/>
</dbReference>
<gene>
    <name evidence="1" type="ORF">MA16_Dca001106</name>
</gene>
<accession>A0A2I0WLH0</accession>
<organism evidence="1 2">
    <name type="scientific">Dendrobium catenatum</name>
    <dbReference type="NCBI Taxonomy" id="906689"/>
    <lineage>
        <taxon>Eukaryota</taxon>
        <taxon>Viridiplantae</taxon>
        <taxon>Streptophyta</taxon>
        <taxon>Embryophyta</taxon>
        <taxon>Tracheophyta</taxon>
        <taxon>Spermatophyta</taxon>
        <taxon>Magnoliopsida</taxon>
        <taxon>Liliopsida</taxon>
        <taxon>Asparagales</taxon>
        <taxon>Orchidaceae</taxon>
        <taxon>Epidendroideae</taxon>
        <taxon>Malaxideae</taxon>
        <taxon>Dendrobiinae</taxon>
        <taxon>Dendrobium</taxon>
    </lineage>
</organism>
<dbReference type="AlphaFoldDB" id="A0A2I0WLH0"/>
<reference evidence="1 2" key="2">
    <citation type="journal article" date="2017" name="Nature">
        <title>The Apostasia genome and the evolution of orchids.</title>
        <authorList>
            <person name="Zhang G.Q."/>
            <person name="Liu K.W."/>
            <person name="Li Z."/>
            <person name="Lohaus R."/>
            <person name="Hsiao Y.Y."/>
            <person name="Niu S.C."/>
            <person name="Wang J.Y."/>
            <person name="Lin Y.C."/>
            <person name="Xu Q."/>
            <person name="Chen L.J."/>
            <person name="Yoshida K."/>
            <person name="Fujiwara S."/>
            <person name="Wang Z.W."/>
            <person name="Zhang Y.Q."/>
            <person name="Mitsuda N."/>
            <person name="Wang M."/>
            <person name="Liu G.H."/>
            <person name="Pecoraro L."/>
            <person name="Huang H.X."/>
            <person name="Xiao X.J."/>
            <person name="Lin M."/>
            <person name="Wu X.Y."/>
            <person name="Wu W.L."/>
            <person name="Chen Y.Y."/>
            <person name="Chang S.B."/>
            <person name="Sakamoto S."/>
            <person name="Ohme-Takagi M."/>
            <person name="Yagi M."/>
            <person name="Zeng S.J."/>
            <person name="Shen C.Y."/>
            <person name="Yeh C.M."/>
            <person name="Luo Y.B."/>
            <person name="Tsai W.C."/>
            <person name="Van de Peer Y."/>
            <person name="Liu Z.J."/>
        </authorList>
    </citation>
    <scope>NUCLEOTIDE SEQUENCE [LARGE SCALE GENOMIC DNA]</scope>
    <source>
        <tissue evidence="1">The whole plant</tissue>
    </source>
</reference>
<proteinExistence type="predicted"/>
<name>A0A2I0WLH0_9ASPA</name>
<sequence length="99" mass="10938">MEEDFRTAERTESFMRTAGVKGVPELGLISCDFEKSGSLGISELRGLMGEIVGLQGRTFELGARVESFLRTALCESIEDGAGAVLQIREWEMERFCSVN</sequence>
<evidence type="ECO:0000313" key="2">
    <source>
        <dbReference type="Proteomes" id="UP000233837"/>
    </source>
</evidence>
<reference evidence="1 2" key="1">
    <citation type="journal article" date="2016" name="Sci. Rep.">
        <title>The Dendrobium catenatum Lindl. genome sequence provides insights into polysaccharide synthase, floral development and adaptive evolution.</title>
        <authorList>
            <person name="Zhang G.Q."/>
            <person name="Xu Q."/>
            <person name="Bian C."/>
            <person name="Tsai W.C."/>
            <person name="Yeh C.M."/>
            <person name="Liu K.W."/>
            <person name="Yoshida K."/>
            <person name="Zhang L.S."/>
            <person name="Chang S.B."/>
            <person name="Chen F."/>
            <person name="Shi Y."/>
            <person name="Su Y.Y."/>
            <person name="Zhang Y.Q."/>
            <person name="Chen L.J."/>
            <person name="Yin Y."/>
            <person name="Lin M."/>
            <person name="Huang H."/>
            <person name="Deng H."/>
            <person name="Wang Z.W."/>
            <person name="Zhu S.L."/>
            <person name="Zhao X."/>
            <person name="Deng C."/>
            <person name="Niu S.C."/>
            <person name="Huang J."/>
            <person name="Wang M."/>
            <person name="Liu G.H."/>
            <person name="Yang H.J."/>
            <person name="Xiao X.J."/>
            <person name="Hsiao Y.Y."/>
            <person name="Wu W.L."/>
            <person name="Chen Y.Y."/>
            <person name="Mitsuda N."/>
            <person name="Ohme-Takagi M."/>
            <person name="Luo Y.B."/>
            <person name="Van de Peer Y."/>
            <person name="Liu Z.J."/>
        </authorList>
    </citation>
    <scope>NUCLEOTIDE SEQUENCE [LARGE SCALE GENOMIC DNA]</scope>
    <source>
        <tissue evidence="1">The whole plant</tissue>
    </source>
</reference>
<evidence type="ECO:0000313" key="1">
    <source>
        <dbReference type="EMBL" id="PKU76502.1"/>
    </source>
</evidence>
<keyword evidence="2" id="KW-1185">Reference proteome</keyword>